<accession>A0A926E9E3</accession>
<protein>
    <submittedName>
        <fullName evidence="1">Uncharacterized protein</fullName>
    </submittedName>
</protein>
<dbReference type="AlphaFoldDB" id="A0A926E9E3"/>
<keyword evidence="2" id="KW-1185">Reference proteome</keyword>
<dbReference type="Proteomes" id="UP000610862">
    <property type="component" value="Unassembled WGS sequence"/>
</dbReference>
<reference evidence="1" key="1">
    <citation type="submission" date="2020-08" db="EMBL/GenBank/DDBJ databases">
        <title>Genome public.</title>
        <authorList>
            <person name="Liu C."/>
            <person name="Sun Q."/>
        </authorList>
    </citation>
    <scope>NUCLEOTIDE SEQUENCE</scope>
    <source>
        <strain evidence="1">NSJ-24</strain>
    </source>
</reference>
<evidence type="ECO:0000313" key="2">
    <source>
        <dbReference type="Proteomes" id="UP000610862"/>
    </source>
</evidence>
<comment type="caution">
    <text evidence="1">The sequence shown here is derived from an EMBL/GenBank/DDBJ whole genome shotgun (WGS) entry which is preliminary data.</text>
</comment>
<organism evidence="1 2">
    <name type="scientific">Lentihominibacter hominis</name>
    <dbReference type="NCBI Taxonomy" id="2763645"/>
    <lineage>
        <taxon>Bacteria</taxon>
        <taxon>Bacillati</taxon>
        <taxon>Bacillota</taxon>
        <taxon>Clostridia</taxon>
        <taxon>Peptostreptococcales</taxon>
        <taxon>Anaerovoracaceae</taxon>
        <taxon>Lentihominibacter</taxon>
    </lineage>
</organism>
<gene>
    <name evidence="1" type="ORF">H8692_03910</name>
</gene>
<dbReference type="EMBL" id="JACRTA010000001">
    <property type="protein sequence ID" value="MBC8567911.1"/>
    <property type="molecule type" value="Genomic_DNA"/>
</dbReference>
<dbReference type="RefSeq" id="WP_177268129.1">
    <property type="nucleotide sequence ID" value="NZ_JACRTA010000001.1"/>
</dbReference>
<evidence type="ECO:0000313" key="1">
    <source>
        <dbReference type="EMBL" id="MBC8567911.1"/>
    </source>
</evidence>
<sequence length="197" mass="22397">MIVQYTAKTVISIIISIMMQMGVMNMISTTPHESVTDFMDGLKNRETHVMEKYMDDSYVNFIANVQGDKDTVARMNEALFRNFSYEVKEIIEKNDVAVAKVSIKSGDFSKVLSEYEKVSYQYVTDNLYTDDIADKEKLNAQCLQLYVQQVEKAAESGAVLETIVFVPMVNDGYYGWNIIMTDDLMKNVLGNLQMPVS</sequence>
<name>A0A926E9E3_9FIRM</name>
<proteinExistence type="predicted"/>